<dbReference type="GeneID" id="94345294"/>
<dbReference type="PROSITE" id="PS50195">
    <property type="entry name" value="PX"/>
    <property type="match status" value="1"/>
</dbReference>
<feature type="region of interest" description="Disordered" evidence="1">
    <location>
        <begin position="291"/>
        <end position="318"/>
    </location>
</feature>
<proteinExistence type="predicted"/>
<evidence type="ECO:0000313" key="4">
    <source>
        <dbReference type="Proteomes" id="UP000294530"/>
    </source>
</evidence>
<dbReference type="GO" id="GO:0035091">
    <property type="term" value="F:phosphatidylinositol binding"/>
    <property type="evidence" value="ECO:0007669"/>
    <property type="project" value="InterPro"/>
</dbReference>
<dbReference type="Gene3D" id="3.30.1520.10">
    <property type="entry name" value="Phox-like domain"/>
    <property type="match status" value="1"/>
</dbReference>
<sequence>MNSTSRYSYSRNGDRGRVDEKCLVRVQIPNVDTSDGGNVRYHVRVTNLRCGKMWEVLHRFSEFLELRNELIDFFDKTDKKCPGCRNYEKVLNLFEFPRKHVFTSVTPVVIKYRKTALCNFIALLVSHTFTNTPKCPTCSAFPFTRVRDWLTTDMAACGVSGSTMDLPTTEAFRDTMNVKDFTDFHPVSNESTVDQDGRFVGTATSKHRRGASRTRPTKSSPSRPEHRLISSKKDSKLQPRYDDGDLSIESTNSLLSPPSVDEFVVTAPLPIKQTHMLRFFEDNVKKEDEEEKNCLVSSSAASSQAPKHQKEQLSSDSNSLLVSEIKSAGTAFKFANDKDFDEPNERTSAEIIGFDHEENKRLNLDFMNGS</sequence>
<dbReference type="InterPro" id="IPR036871">
    <property type="entry name" value="PX_dom_sf"/>
</dbReference>
<dbReference type="AlphaFoldDB" id="A0A976IAR9"/>
<gene>
    <name evidence="3" type="ORF">CCR75_001521</name>
</gene>
<protein>
    <recommendedName>
        <fullName evidence="2">PX domain-containing protein</fullName>
    </recommendedName>
</protein>
<dbReference type="CDD" id="cd06093">
    <property type="entry name" value="PX_domain"/>
    <property type="match status" value="1"/>
</dbReference>
<comment type="caution">
    <text evidence="3">The sequence shown here is derived from an EMBL/GenBank/DDBJ whole genome shotgun (WGS) entry which is preliminary data.</text>
</comment>
<evidence type="ECO:0000259" key="2">
    <source>
        <dbReference type="PROSITE" id="PS50195"/>
    </source>
</evidence>
<keyword evidence="4" id="KW-1185">Reference proteome</keyword>
<dbReference type="EMBL" id="SHOA02000220">
    <property type="protein sequence ID" value="TDH65203.1"/>
    <property type="molecule type" value="Genomic_DNA"/>
</dbReference>
<feature type="region of interest" description="Disordered" evidence="1">
    <location>
        <begin position="187"/>
        <end position="253"/>
    </location>
</feature>
<dbReference type="Proteomes" id="UP000294530">
    <property type="component" value="Unassembled WGS sequence"/>
</dbReference>
<dbReference type="KEGG" id="blac:94345294"/>
<name>A0A976IAR9_BRELC</name>
<feature type="domain" description="PX" evidence="2">
    <location>
        <begin position="1"/>
        <end position="149"/>
    </location>
</feature>
<dbReference type="RefSeq" id="XP_067814702.1">
    <property type="nucleotide sequence ID" value="XM_067959623.1"/>
</dbReference>
<evidence type="ECO:0000313" key="3">
    <source>
        <dbReference type="EMBL" id="TDH65203.1"/>
    </source>
</evidence>
<feature type="compositionally biased region" description="Polar residues" evidence="1">
    <location>
        <begin position="295"/>
        <end position="307"/>
    </location>
</feature>
<dbReference type="Pfam" id="PF00787">
    <property type="entry name" value="PX"/>
    <property type="match status" value="1"/>
</dbReference>
<organism evidence="3 4">
    <name type="scientific">Bremia lactucae</name>
    <name type="common">Lettuce downy mildew</name>
    <dbReference type="NCBI Taxonomy" id="4779"/>
    <lineage>
        <taxon>Eukaryota</taxon>
        <taxon>Sar</taxon>
        <taxon>Stramenopiles</taxon>
        <taxon>Oomycota</taxon>
        <taxon>Peronosporomycetes</taxon>
        <taxon>Peronosporales</taxon>
        <taxon>Peronosporaceae</taxon>
        <taxon>Bremia</taxon>
    </lineage>
</organism>
<dbReference type="SUPFAM" id="SSF64268">
    <property type="entry name" value="PX domain"/>
    <property type="match status" value="1"/>
</dbReference>
<evidence type="ECO:0000256" key="1">
    <source>
        <dbReference type="SAM" id="MobiDB-lite"/>
    </source>
</evidence>
<feature type="compositionally biased region" description="Basic and acidic residues" evidence="1">
    <location>
        <begin position="223"/>
        <end position="243"/>
    </location>
</feature>
<accession>A0A976IAR9</accession>
<reference evidence="3 4" key="1">
    <citation type="journal article" date="2021" name="Genome Biol.">
        <title>AFLAP: assembly-free linkage analysis pipeline using k-mers from genome sequencing data.</title>
        <authorList>
            <person name="Fletcher K."/>
            <person name="Zhang L."/>
            <person name="Gil J."/>
            <person name="Han R."/>
            <person name="Cavanaugh K."/>
            <person name="Michelmore R."/>
        </authorList>
    </citation>
    <scope>NUCLEOTIDE SEQUENCE [LARGE SCALE GENOMIC DNA]</scope>
    <source>
        <strain evidence="3 4">SF5</strain>
    </source>
</reference>
<dbReference type="InterPro" id="IPR001683">
    <property type="entry name" value="PX_dom"/>
</dbReference>
<feature type="compositionally biased region" description="Basic residues" evidence="1">
    <location>
        <begin position="205"/>
        <end position="216"/>
    </location>
</feature>
<dbReference type="OrthoDB" id="10254720at2759"/>